<feature type="region of interest" description="Disordered" evidence="1">
    <location>
        <begin position="71"/>
        <end position="124"/>
    </location>
</feature>
<evidence type="ECO:0000313" key="2">
    <source>
        <dbReference type="EMBL" id="TNN22655.1"/>
    </source>
</evidence>
<keyword evidence="3" id="KW-1185">Reference proteome</keyword>
<dbReference type="AlphaFoldDB" id="A0A4Z2E1K5"/>
<feature type="compositionally biased region" description="Polar residues" evidence="1">
    <location>
        <begin position="114"/>
        <end position="124"/>
    </location>
</feature>
<feature type="region of interest" description="Disordered" evidence="1">
    <location>
        <begin position="1"/>
        <end position="37"/>
    </location>
</feature>
<protein>
    <submittedName>
        <fullName evidence="2">Uncharacterized protein</fullName>
    </submittedName>
</protein>
<accession>A0A4Z2E1K5</accession>
<reference evidence="2 3" key="1">
    <citation type="submission" date="2019-03" db="EMBL/GenBank/DDBJ databases">
        <title>First draft genome of Liparis tanakae, snailfish: a comprehensive survey of snailfish specific genes.</title>
        <authorList>
            <person name="Kim W."/>
            <person name="Song I."/>
            <person name="Jeong J.-H."/>
            <person name="Kim D."/>
            <person name="Kim S."/>
            <person name="Ryu S."/>
            <person name="Song J.Y."/>
            <person name="Lee S.K."/>
        </authorList>
    </citation>
    <scope>NUCLEOTIDE SEQUENCE [LARGE SCALE GENOMIC DNA]</scope>
    <source>
        <tissue evidence="2">Muscle</tissue>
    </source>
</reference>
<gene>
    <name evidence="2" type="ORF">EYF80_067230</name>
</gene>
<comment type="caution">
    <text evidence="2">The sequence shown here is derived from an EMBL/GenBank/DDBJ whole genome shotgun (WGS) entry which is preliminary data.</text>
</comment>
<dbReference type="Proteomes" id="UP000314294">
    <property type="component" value="Unassembled WGS sequence"/>
</dbReference>
<evidence type="ECO:0000256" key="1">
    <source>
        <dbReference type="SAM" id="MobiDB-lite"/>
    </source>
</evidence>
<evidence type="ECO:0000313" key="3">
    <source>
        <dbReference type="Proteomes" id="UP000314294"/>
    </source>
</evidence>
<dbReference type="EMBL" id="SRLO01021529">
    <property type="protein sequence ID" value="TNN22655.1"/>
    <property type="molecule type" value="Genomic_DNA"/>
</dbReference>
<proteinExistence type="predicted"/>
<sequence>MTMRSESEETADSQPPCWSEPEIEPGIRVYPESGSSLTQQRNRDFVKMGLTISSLFSRFFGKKQMRILMGESALCPETPRPRPLDPDPQTPRPRPPDPQTPRPRPSAAHVQIYETITTSTGDRS</sequence>
<name>A0A4Z2E1K5_9TELE</name>
<dbReference type="OrthoDB" id="10065773at2759"/>
<organism evidence="2 3">
    <name type="scientific">Liparis tanakae</name>
    <name type="common">Tanaka's snailfish</name>
    <dbReference type="NCBI Taxonomy" id="230148"/>
    <lineage>
        <taxon>Eukaryota</taxon>
        <taxon>Metazoa</taxon>
        <taxon>Chordata</taxon>
        <taxon>Craniata</taxon>
        <taxon>Vertebrata</taxon>
        <taxon>Euteleostomi</taxon>
        <taxon>Actinopterygii</taxon>
        <taxon>Neopterygii</taxon>
        <taxon>Teleostei</taxon>
        <taxon>Neoteleostei</taxon>
        <taxon>Acanthomorphata</taxon>
        <taxon>Eupercaria</taxon>
        <taxon>Perciformes</taxon>
        <taxon>Cottioidei</taxon>
        <taxon>Cottales</taxon>
        <taxon>Liparidae</taxon>
        <taxon>Liparis</taxon>
    </lineage>
</organism>
<feature type="compositionally biased region" description="Pro residues" evidence="1">
    <location>
        <begin position="86"/>
        <end position="104"/>
    </location>
</feature>